<accession>A0A452HES6</accession>
<evidence type="ECO:0000256" key="2">
    <source>
        <dbReference type="ARBA" id="ARBA00022525"/>
    </source>
</evidence>
<dbReference type="SMART" id="SM00643">
    <property type="entry name" value="C345C"/>
    <property type="match status" value="1"/>
</dbReference>
<dbReference type="InterPro" id="IPR009048">
    <property type="entry name" value="A-macroglobulin_rcpt-bd"/>
</dbReference>
<evidence type="ECO:0000256" key="4">
    <source>
        <dbReference type="SAM" id="Phobius"/>
    </source>
</evidence>
<dbReference type="SUPFAM" id="SSF49410">
    <property type="entry name" value="Alpha-macroglobulin receptor domain"/>
    <property type="match status" value="1"/>
</dbReference>
<feature type="transmembrane region" description="Helical" evidence="4">
    <location>
        <begin position="20"/>
        <end position="38"/>
    </location>
</feature>
<dbReference type="InterPro" id="IPR018933">
    <property type="entry name" value="Netrin_module_non-TIMP"/>
</dbReference>
<keyword evidence="3" id="KW-1015">Disulfide bond</keyword>
<dbReference type="Pfam" id="PF07677">
    <property type="entry name" value="A2M_recep"/>
    <property type="match status" value="1"/>
</dbReference>
<dbReference type="Ensembl" id="ENSGAGT00000015239.1">
    <property type="protein sequence ID" value="ENSGAGP00000013312.1"/>
    <property type="gene ID" value="ENSGAGG00000010196.1"/>
</dbReference>
<dbReference type="InterPro" id="IPR048848">
    <property type="entry name" value="C3_CUB2"/>
</dbReference>
<keyword evidence="2" id="KW-0964">Secreted</keyword>
<dbReference type="PANTHER" id="PTHR11412">
    <property type="entry name" value="MACROGLOBULIN / COMPLEMENT"/>
    <property type="match status" value="1"/>
</dbReference>
<dbReference type="SUPFAM" id="SSF50242">
    <property type="entry name" value="TIMP-like"/>
    <property type="match status" value="1"/>
</dbReference>
<dbReference type="FunFam" id="2.40.50.120:FF:000013">
    <property type="entry name" value="Complement C3"/>
    <property type="match status" value="1"/>
</dbReference>
<proteinExistence type="predicted"/>
<keyword evidence="4" id="KW-0812">Transmembrane</keyword>
<feature type="domain" description="NTR" evidence="5">
    <location>
        <begin position="276"/>
        <end position="420"/>
    </location>
</feature>
<name>A0A452HES6_9SAUR</name>
<dbReference type="InterPro" id="IPR008993">
    <property type="entry name" value="TIMP-like_OB-fold"/>
</dbReference>
<dbReference type="PANTHER" id="PTHR11412:SF81">
    <property type="entry name" value="COMPLEMENT C3"/>
    <property type="match status" value="1"/>
</dbReference>
<dbReference type="InterPro" id="IPR001134">
    <property type="entry name" value="Netrin_domain"/>
</dbReference>
<organism evidence="6 7">
    <name type="scientific">Gopherus agassizii</name>
    <name type="common">Agassiz's desert tortoise</name>
    <dbReference type="NCBI Taxonomy" id="38772"/>
    <lineage>
        <taxon>Eukaryota</taxon>
        <taxon>Metazoa</taxon>
        <taxon>Chordata</taxon>
        <taxon>Craniata</taxon>
        <taxon>Vertebrata</taxon>
        <taxon>Euteleostomi</taxon>
        <taxon>Archelosauria</taxon>
        <taxon>Testudinata</taxon>
        <taxon>Testudines</taxon>
        <taxon>Cryptodira</taxon>
        <taxon>Durocryptodira</taxon>
        <taxon>Testudinoidea</taxon>
        <taxon>Testudinidae</taxon>
        <taxon>Gopherus</taxon>
    </lineage>
</organism>
<reference evidence="6" key="2">
    <citation type="submission" date="2025-08" db="UniProtKB">
        <authorList>
            <consortium name="Ensembl"/>
        </authorList>
    </citation>
    <scope>IDENTIFICATION</scope>
</reference>
<dbReference type="Pfam" id="PF01759">
    <property type="entry name" value="NTR"/>
    <property type="match status" value="1"/>
</dbReference>
<dbReference type="InterPro" id="IPR035815">
    <property type="entry name" value="NTR_complement_C3"/>
</dbReference>
<dbReference type="Proteomes" id="UP000291020">
    <property type="component" value="Unassembled WGS sequence"/>
</dbReference>
<keyword evidence="7" id="KW-1185">Reference proteome</keyword>
<dbReference type="GO" id="GO:0005576">
    <property type="term" value="C:extracellular region"/>
    <property type="evidence" value="ECO:0007669"/>
    <property type="project" value="UniProtKB-SubCell"/>
</dbReference>
<comment type="subcellular location">
    <subcellularLocation>
        <location evidence="1">Secreted</location>
    </subcellularLocation>
</comment>
<dbReference type="SMART" id="SM01361">
    <property type="entry name" value="A2M_recep"/>
    <property type="match status" value="1"/>
</dbReference>
<evidence type="ECO:0000313" key="6">
    <source>
        <dbReference type="Ensembl" id="ENSGAGP00000013312.1"/>
    </source>
</evidence>
<dbReference type="Gene3D" id="2.60.40.690">
    <property type="entry name" value="Alpha-macroglobulin, receptor-binding domain"/>
    <property type="match status" value="1"/>
</dbReference>
<dbReference type="Pfam" id="PF21308">
    <property type="entry name" value="C3_CUB2"/>
    <property type="match status" value="1"/>
</dbReference>
<keyword evidence="4" id="KW-0472">Membrane</keyword>
<dbReference type="InterPro" id="IPR050473">
    <property type="entry name" value="A2M/Complement_sys"/>
</dbReference>
<dbReference type="Gene3D" id="2.40.50.120">
    <property type="match status" value="1"/>
</dbReference>
<reference evidence="6" key="3">
    <citation type="submission" date="2025-09" db="UniProtKB">
        <authorList>
            <consortium name="Ensembl"/>
        </authorList>
    </citation>
    <scope>IDENTIFICATION</scope>
</reference>
<sequence>VALLESKDICNNQVPCNPLVFFLVFQAIIMVFQALAQYQIDIPLHKELNLDVSVLLPGRTKPLTYRIEYENAMVLRTAETRLNKDFVVRARGTGQGTLTVVTVYNAKIPEDTSQCKNFDLKVSVREAQNGKLLSDWLTMRSVFIRICTRYLGEVDATMSILDVSMLTGFSPDVEDLTRLSRGVDRYISKYEIDRSPSDRSTLIIYLDKVSHMEEECLQFKAHQFFEVGLIQPGSVKVYEYYSLADQCTTFYHLPKESGFLSKICHGDICRCAEENCFLQHKMTGPINLNRRIELACEPGVDYVYKARLVGTEESNNHDTYKMSILRVIKAGTDENPLEQTRPFISHVKCRESLRLELNKDYLIWGLSSDLWDLKTESTYIISKDTWIEKWPNEGDCQEKEFQRLCEEFEEFSQAMTMVGCPT</sequence>
<evidence type="ECO:0000256" key="1">
    <source>
        <dbReference type="ARBA" id="ARBA00004613"/>
    </source>
</evidence>
<evidence type="ECO:0000259" key="5">
    <source>
        <dbReference type="PROSITE" id="PS50189"/>
    </source>
</evidence>
<reference evidence="7" key="1">
    <citation type="journal article" date="2017" name="PLoS ONE">
        <title>The Agassiz's desert tortoise genome provides a resource for the conservation of a threatened species.</title>
        <authorList>
            <person name="Tollis M."/>
            <person name="DeNardo D.F."/>
            <person name="Cornelius J.A."/>
            <person name="Dolby G.A."/>
            <person name="Edwards T."/>
            <person name="Henen B.T."/>
            <person name="Karl A.E."/>
            <person name="Murphy R.W."/>
            <person name="Kusumi K."/>
        </authorList>
    </citation>
    <scope>NUCLEOTIDE SEQUENCE [LARGE SCALE GENOMIC DNA]</scope>
</reference>
<dbReference type="STRING" id="38772.ENSGAGP00000013312"/>
<dbReference type="Gene3D" id="2.60.120.1540">
    <property type="match status" value="1"/>
</dbReference>
<keyword evidence="4" id="KW-1133">Transmembrane helix</keyword>
<dbReference type="CDD" id="cd03583">
    <property type="entry name" value="NTR_complement_C3"/>
    <property type="match status" value="1"/>
</dbReference>
<evidence type="ECO:0000313" key="7">
    <source>
        <dbReference type="Proteomes" id="UP000291020"/>
    </source>
</evidence>
<protein>
    <recommendedName>
        <fullName evidence="5">NTR domain-containing protein</fullName>
    </recommendedName>
</protein>
<evidence type="ECO:0000256" key="3">
    <source>
        <dbReference type="ARBA" id="ARBA00023157"/>
    </source>
</evidence>
<dbReference type="InterPro" id="IPR036595">
    <property type="entry name" value="A-macroglobulin_rcpt-bd_sf"/>
</dbReference>
<dbReference type="PROSITE" id="PS50189">
    <property type="entry name" value="NTR"/>
    <property type="match status" value="1"/>
</dbReference>
<dbReference type="AlphaFoldDB" id="A0A452HES6"/>